<evidence type="ECO:0000313" key="2">
    <source>
        <dbReference type="Proteomes" id="UP000626844"/>
    </source>
</evidence>
<accession>A0A926NDF8</accession>
<reference evidence="1" key="1">
    <citation type="submission" date="2020-09" db="EMBL/GenBank/DDBJ databases">
        <title>A novel bacterium of genus Bacillus, isolated from South China Sea.</title>
        <authorList>
            <person name="Huang H."/>
            <person name="Mo K."/>
            <person name="Hu Y."/>
        </authorList>
    </citation>
    <scope>NUCLEOTIDE SEQUENCE</scope>
    <source>
        <strain evidence="1">IB182487</strain>
    </source>
</reference>
<proteinExistence type="predicted"/>
<organism evidence="1 2">
    <name type="scientific">Metabacillus arenae</name>
    <dbReference type="NCBI Taxonomy" id="2771434"/>
    <lineage>
        <taxon>Bacteria</taxon>
        <taxon>Bacillati</taxon>
        <taxon>Bacillota</taxon>
        <taxon>Bacilli</taxon>
        <taxon>Bacillales</taxon>
        <taxon>Bacillaceae</taxon>
        <taxon>Metabacillus</taxon>
    </lineage>
</organism>
<dbReference type="Proteomes" id="UP000626844">
    <property type="component" value="Unassembled WGS sequence"/>
</dbReference>
<dbReference type="EMBL" id="JACXAI010000002">
    <property type="protein sequence ID" value="MBD1379211.1"/>
    <property type="molecule type" value="Genomic_DNA"/>
</dbReference>
<protein>
    <submittedName>
        <fullName evidence="1">Uncharacterized protein</fullName>
    </submittedName>
</protein>
<gene>
    <name evidence="1" type="ORF">IC621_03110</name>
</gene>
<dbReference type="AlphaFoldDB" id="A0A926NDF8"/>
<comment type="caution">
    <text evidence="1">The sequence shown here is derived from an EMBL/GenBank/DDBJ whole genome shotgun (WGS) entry which is preliminary data.</text>
</comment>
<name>A0A926NDF8_9BACI</name>
<sequence length="131" mass="15467">MTSYDEIWQSFLNNCKASDFDLPSTQEKIHETIKNAVSHFNIRKSDNIQCDDIMETVNRELPESYVLIIAHYIRLIFLINQKTYFESTWQPFSNDVGLKNFSSQLKSLESSITSEERIIERLIMFTEEDFI</sequence>
<dbReference type="RefSeq" id="WP_191155610.1">
    <property type="nucleotide sequence ID" value="NZ_JACXAI010000002.1"/>
</dbReference>
<evidence type="ECO:0000313" key="1">
    <source>
        <dbReference type="EMBL" id="MBD1379211.1"/>
    </source>
</evidence>
<keyword evidence="2" id="KW-1185">Reference proteome</keyword>